<dbReference type="RefSeq" id="WP_377490015.1">
    <property type="nucleotide sequence ID" value="NZ_JBHMDO010000008.1"/>
</dbReference>
<evidence type="ECO:0000313" key="3">
    <source>
        <dbReference type="Proteomes" id="UP001589747"/>
    </source>
</evidence>
<reference evidence="2 3" key="1">
    <citation type="submission" date="2024-09" db="EMBL/GenBank/DDBJ databases">
        <authorList>
            <person name="Sun Q."/>
            <person name="Mori K."/>
        </authorList>
    </citation>
    <scope>NUCLEOTIDE SEQUENCE [LARGE SCALE GENOMIC DNA]</scope>
    <source>
        <strain evidence="2 3">TISTR 2452</strain>
    </source>
</reference>
<dbReference type="Proteomes" id="UP001589747">
    <property type="component" value="Unassembled WGS sequence"/>
</dbReference>
<sequence>MNQRLALQLEEMETITAPGDAAYVAGVAVGVGIGVGIIVALT</sequence>
<keyword evidence="1" id="KW-0812">Transmembrane</keyword>
<dbReference type="NCBIfam" id="NF041808">
    <property type="entry name" value="daptide_123"/>
    <property type="match status" value="1"/>
</dbReference>
<keyword evidence="1" id="KW-1133">Transmembrane helix</keyword>
<evidence type="ECO:0000313" key="2">
    <source>
        <dbReference type="EMBL" id="MFB9325010.1"/>
    </source>
</evidence>
<dbReference type="EMBL" id="JBHMDO010000008">
    <property type="protein sequence ID" value="MFB9325010.1"/>
    <property type="molecule type" value="Genomic_DNA"/>
</dbReference>
<accession>A0ABV5KIH0</accession>
<feature type="transmembrane region" description="Helical" evidence="1">
    <location>
        <begin position="21"/>
        <end position="41"/>
    </location>
</feature>
<gene>
    <name evidence="2" type="ORF">ACFFSY_03625</name>
</gene>
<organism evidence="2 3">
    <name type="scientific">Paenibacillus aurantiacus</name>
    <dbReference type="NCBI Taxonomy" id="1936118"/>
    <lineage>
        <taxon>Bacteria</taxon>
        <taxon>Bacillati</taxon>
        <taxon>Bacillota</taxon>
        <taxon>Bacilli</taxon>
        <taxon>Bacillales</taxon>
        <taxon>Paenibacillaceae</taxon>
        <taxon>Paenibacillus</taxon>
    </lineage>
</organism>
<keyword evidence="3" id="KW-1185">Reference proteome</keyword>
<keyword evidence="1" id="KW-0472">Membrane</keyword>
<name>A0ABV5KIH0_9BACL</name>
<evidence type="ECO:0000256" key="1">
    <source>
        <dbReference type="SAM" id="Phobius"/>
    </source>
</evidence>
<proteinExistence type="predicted"/>
<protein>
    <submittedName>
        <fullName evidence="2">Daptide-type RiPP</fullName>
    </submittedName>
</protein>
<comment type="caution">
    <text evidence="2">The sequence shown here is derived from an EMBL/GenBank/DDBJ whole genome shotgun (WGS) entry which is preliminary data.</text>
</comment>